<feature type="region of interest" description="Disordered" evidence="1">
    <location>
        <begin position="23"/>
        <end position="69"/>
    </location>
</feature>
<evidence type="ECO:0000313" key="3">
    <source>
        <dbReference type="Proteomes" id="UP001497482"/>
    </source>
</evidence>
<dbReference type="EMBL" id="OZ035826">
    <property type="protein sequence ID" value="CAL1603957.1"/>
    <property type="molecule type" value="Genomic_DNA"/>
</dbReference>
<dbReference type="AlphaFoldDB" id="A0AAV2LUV8"/>
<reference evidence="2 3" key="1">
    <citation type="submission" date="2024-04" db="EMBL/GenBank/DDBJ databases">
        <authorList>
            <person name="Waldvogel A.-M."/>
            <person name="Schoenle A."/>
        </authorList>
    </citation>
    <scope>NUCLEOTIDE SEQUENCE [LARGE SCALE GENOMIC DNA]</scope>
</reference>
<keyword evidence="3" id="KW-1185">Reference proteome</keyword>
<sequence>MLIKQNLQCPTVPELIRGTAQWGAPSRVPGQLHLPRQCPSEPRTSPTSVNNRQAATHNTTCKYGLRERK</sequence>
<gene>
    <name evidence="2" type="ORF">KC01_LOCUS31552</name>
</gene>
<evidence type="ECO:0000256" key="1">
    <source>
        <dbReference type="SAM" id="MobiDB-lite"/>
    </source>
</evidence>
<dbReference type="Proteomes" id="UP001497482">
    <property type="component" value="Chromosome 4"/>
</dbReference>
<evidence type="ECO:0000313" key="2">
    <source>
        <dbReference type="EMBL" id="CAL1603957.1"/>
    </source>
</evidence>
<organism evidence="2 3">
    <name type="scientific">Knipowitschia caucasica</name>
    <name type="common">Caucasian dwarf goby</name>
    <name type="synonym">Pomatoschistus caucasicus</name>
    <dbReference type="NCBI Taxonomy" id="637954"/>
    <lineage>
        <taxon>Eukaryota</taxon>
        <taxon>Metazoa</taxon>
        <taxon>Chordata</taxon>
        <taxon>Craniata</taxon>
        <taxon>Vertebrata</taxon>
        <taxon>Euteleostomi</taxon>
        <taxon>Actinopterygii</taxon>
        <taxon>Neopterygii</taxon>
        <taxon>Teleostei</taxon>
        <taxon>Neoteleostei</taxon>
        <taxon>Acanthomorphata</taxon>
        <taxon>Gobiaria</taxon>
        <taxon>Gobiiformes</taxon>
        <taxon>Gobioidei</taxon>
        <taxon>Gobiidae</taxon>
        <taxon>Gobiinae</taxon>
        <taxon>Knipowitschia</taxon>
    </lineage>
</organism>
<protein>
    <submittedName>
        <fullName evidence="2">Uncharacterized protein</fullName>
    </submittedName>
</protein>
<accession>A0AAV2LUV8</accession>
<proteinExistence type="predicted"/>
<feature type="compositionally biased region" description="Polar residues" evidence="1">
    <location>
        <begin position="42"/>
        <end position="61"/>
    </location>
</feature>
<name>A0AAV2LUV8_KNICA</name>